<protein>
    <submittedName>
        <fullName evidence="3">Uncharacterized protein</fullName>
    </submittedName>
</protein>
<dbReference type="AlphaFoldDB" id="A0A316ET44"/>
<proteinExistence type="predicted"/>
<feature type="signal peptide" evidence="2">
    <location>
        <begin position="1"/>
        <end position="20"/>
    </location>
</feature>
<feature type="chain" id="PRO_5043456088" evidence="2">
    <location>
        <begin position="21"/>
        <end position="118"/>
    </location>
</feature>
<accession>A0A316ET44</accession>
<gene>
    <name evidence="3" type="ORF">C7419_102442</name>
</gene>
<dbReference type="EMBL" id="QGGT01000002">
    <property type="protein sequence ID" value="PWK35166.1"/>
    <property type="molecule type" value="Genomic_DNA"/>
</dbReference>
<evidence type="ECO:0000256" key="2">
    <source>
        <dbReference type="SAM" id="SignalP"/>
    </source>
</evidence>
<keyword evidence="2" id="KW-0732">Signal</keyword>
<sequence>MKTIAAVAALALLSTGMAYAAGPANPADRYDYNMRTTNKDGYVPDPNRISNKDGYTPDANRVTNKDGYIPDTAKNDKFDPYTQGARQNTASALVDDKAAKPAKKKSSAHKKAPADATK</sequence>
<feature type="compositionally biased region" description="Basic residues" evidence="1">
    <location>
        <begin position="100"/>
        <end position="111"/>
    </location>
</feature>
<keyword evidence="4" id="KW-1185">Reference proteome</keyword>
<dbReference type="OrthoDB" id="8967083at2"/>
<name>A0A316ET44_9BURK</name>
<evidence type="ECO:0000313" key="3">
    <source>
        <dbReference type="EMBL" id="PWK35166.1"/>
    </source>
</evidence>
<reference evidence="3 4" key="1">
    <citation type="submission" date="2018-05" db="EMBL/GenBank/DDBJ databases">
        <title>Genomic Encyclopedia of Type Strains, Phase IV (KMG-V): Genome sequencing to study the core and pangenomes of soil and plant-associated prokaryotes.</title>
        <authorList>
            <person name="Whitman W."/>
        </authorList>
    </citation>
    <scope>NUCLEOTIDE SEQUENCE [LARGE SCALE GENOMIC DNA]</scope>
    <source>
        <strain evidence="3 4">SLV-132</strain>
    </source>
</reference>
<evidence type="ECO:0000313" key="4">
    <source>
        <dbReference type="Proteomes" id="UP000245754"/>
    </source>
</evidence>
<feature type="region of interest" description="Disordered" evidence="1">
    <location>
        <begin position="37"/>
        <end position="118"/>
    </location>
</feature>
<evidence type="ECO:0000256" key="1">
    <source>
        <dbReference type="SAM" id="MobiDB-lite"/>
    </source>
</evidence>
<organism evidence="3 4">
    <name type="scientific">Cupriavidus plantarum</name>
    <dbReference type="NCBI Taxonomy" id="942865"/>
    <lineage>
        <taxon>Bacteria</taxon>
        <taxon>Pseudomonadati</taxon>
        <taxon>Pseudomonadota</taxon>
        <taxon>Betaproteobacteria</taxon>
        <taxon>Burkholderiales</taxon>
        <taxon>Burkholderiaceae</taxon>
        <taxon>Cupriavidus</taxon>
    </lineage>
</organism>
<dbReference type="Proteomes" id="UP000245754">
    <property type="component" value="Unassembled WGS sequence"/>
</dbReference>
<dbReference type="GeneID" id="98340958"/>
<comment type="caution">
    <text evidence="3">The sequence shown here is derived from an EMBL/GenBank/DDBJ whole genome shotgun (WGS) entry which is preliminary data.</text>
</comment>
<dbReference type="RefSeq" id="WP_109583260.1">
    <property type="nucleotide sequence ID" value="NZ_CAJPUX010000002.1"/>
</dbReference>